<name>A0AAD8BWP3_BIOPF</name>
<feature type="region of interest" description="Disordered" evidence="1">
    <location>
        <begin position="416"/>
        <end position="487"/>
    </location>
</feature>
<feature type="region of interest" description="Disordered" evidence="1">
    <location>
        <begin position="529"/>
        <end position="555"/>
    </location>
</feature>
<feature type="compositionally biased region" description="Low complexity" evidence="1">
    <location>
        <begin position="83"/>
        <end position="98"/>
    </location>
</feature>
<keyword evidence="3" id="KW-1185">Reference proteome</keyword>
<reference evidence="2" key="1">
    <citation type="journal article" date="2023" name="PLoS Negl. Trop. Dis.">
        <title>A genome sequence for Biomphalaria pfeifferi, the major vector snail for the human-infecting parasite Schistosoma mansoni.</title>
        <authorList>
            <person name="Bu L."/>
            <person name="Lu L."/>
            <person name="Laidemitt M.R."/>
            <person name="Zhang S.M."/>
            <person name="Mutuku M."/>
            <person name="Mkoji G."/>
            <person name="Steinauer M."/>
            <person name="Loker E.S."/>
        </authorList>
    </citation>
    <scope>NUCLEOTIDE SEQUENCE</scope>
    <source>
        <strain evidence="2">KasaAsao</strain>
    </source>
</reference>
<feature type="region of interest" description="Disordered" evidence="1">
    <location>
        <begin position="387"/>
        <end position="406"/>
    </location>
</feature>
<accession>A0AAD8BWP3</accession>
<evidence type="ECO:0000313" key="2">
    <source>
        <dbReference type="EMBL" id="KAK0061568.1"/>
    </source>
</evidence>
<feature type="compositionally biased region" description="Basic and acidic residues" evidence="1">
    <location>
        <begin position="1298"/>
        <end position="1307"/>
    </location>
</feature>
<protein>
    <submittedName>
        <fullName evidence="2">Uncharacterized protein</fullName>
    </submittedName>
</protein>
<feature type="compositionally biased region" description="Low complexity" evidence="1">
    <location>
        <begin position="435"/>
        <end position="460"/>
    </location>
</feature>
<sequence length="1375" mass="154354">MIMMTDPERRNSEPFKSGHLNQQVKKNTLENVKHYSLEDLNSRHNRCLPSAYVSCQKVAEKGQPPREKLVLSLDDGYGTDSRSTTTASISSPLSSSLSSLSTYEGSPIGAGSNIPHLELSSAAHFAMQRSPIEKGPSVLAMSRSSMNKHTSLHAKRRDVQIESPETTSNLEDRLRALTTIEEEDSLQDRNRSRYHQGNYANDTLARLSHSLVSSPRDLRYSRRNTHNLDLTSSSNEAATLNTSGFFRAVPVHVNDAVEARPCDSTNHQERSSLASHSKSPLDGWQDYTTFFQKDTEIPLHNIDPAGRGKFINASVDDVPDMDINRQLRARISNITKNQVSLNHDVDYANHAVGQSKSVPPSPCQHRALGQHRTVGGEDASQYLPQHQTQKALPGDNANGTGNNSRQRRIMSSMPDLRNYESSSSWQAEQQPSSLPYQPSGYTPSQPQQSSSLSYQPSGYTPSQAQQPSSLSHQPSGYTPSHPEKPQQYSMYRQNPEIPVDRTDSHYQQLYDTRQQQAPSAYLHQPSYQIKHPADSSHHHPQLQSQWQPPSQPSRYVNLQPQYASSIDVSNTGSFFGDSPHRLVEEQASLNYPEVVLRRTRHSASPSSAPPRLDRYSWQPVSLNGQEDLENRMRTVQERSSLDLGSIPQLQKQIRATSELCLQASRRHMFASSADIYKLFSGQKKGPVPSSPVTPRHNMSNDHEVISLSKESLNLPQNDYENSLENSYHNNFIQENIHPLSRTKPKLRIIMLPSGIGLQTSSPGPSRPSYQAPPDSGINVSPVLNERAPDAGSLQRRSFSMHNDLAGYQRRPSVELGMEKSGYYRPPSVDIGLDKSLFQRPPSAEFGMDKYSYQRPPSVEMRMDKQLYQRPHNVDPTTDNWYKRSSSADLYSDRQCDNGMDISIFQRPPGADVSLNINNTFYHRPSSVDHRMDKPTYQRPSNVEREMNKHSLQNVEHSFYNRQPLSNFSKSSFQEQSSSDVGYDKTHLQRTASLDPGVDRPLYHRQSSGYSSETELQQIESNAAKRCEQRQERQSRKDEQEFVPLNRSLDSNTCTDQTDEPAVKEPVYVNLASGKPAEVLNRSSSSSGMTHHSSGDVSGNIIASANTLVSRYPTQPSVDQYILTAEQHKVHTDNSHAKGIYSSNDDPKFTSLPQETGFITPPVNKHEKLFTRHDNAHYISQDKSYQQRDHYVNQGKSLYINQDNDTYSSSEQSHYSNVQQMLSHNKPLFPEPAITQKQVINFNKKPVTITSLVPQFVYEDSHDNTKPAGSNVAGARPNYPLTPHVSVLQDYPVNPPHTSEQHSGESRLHVSSRQAATVIYSNDTGRTNYINPVRQPQRPGSSAHQLSPAILSQLLDTPFATNIISDEQGDKLSTLV</sequence>
<feature type="region of interest" description="Disordered" evidence="1">
    <location>
        <begin position="63"/>
        <end position="98"/>
    </location>
</feature>
<feature type="compositionally biased region" description="Polar residues" evidence="1">
    <location>
        <begin position="419"/>
        <end position="434"/>
    </location>
</feature>
<feature type="region of interest" description="Disordered" evidence="1">
    <location>
        <begin position="965"/>
        <end position="984"/>
    </location>
</feature>
<evidence type="ECO:0000256" key="1">
    <source>
        <dbReference type="SAM" id="MobiDB-lite"/>
    </source>
</evidence>
<feature type="compositionally biased region" description="Polar residues" evidence="1">
    <location>
        <begin position="1308"/>
        <end position="1329"/>
    </location>
</feature>
<reference evidence="2" key="2">
    <citation type="submission" date="2023-04" db="EMBL/GenBank/DDBJ databases">
        <authorList>
            <person name="Bu L."/>
            <person name="Lu L."/>
            <person name="Laidemitt M.R."/>
            <person name="Zhang S.M."/>
            <person name="Mutuku M."/>
            <person name="Mkoji G."/>
            <person name="Steinauer M."/>
            <person name="Loker E.S."/>
        </authorList>
    </citation>
    <scope>NUCLEOTIDE SEQUENCE</scope>
    <source>
        <strain evidence="2">KasaAsao</strain>
        <tissue evidence="2">Whole Snail</tissue>
    </source>
</reference>
<comment type="caution">
    <text evidence="2">The sequence shown here is derived from an EMBL/GenBank/DDBJ whole genome shotgun (WGS) entry which is preliminary data.</text>
</comment>
<feature type="compositionally biased region" description="Low complexity" evidence="1">
    <location>
        <begin position="965"/>
        <end position="978"/>
    </location>
</feature>
<feature type="compositionally biased region" description="Basic and acidic residues" evidence="1">
    <location>
        <begin position="1022"/>
        <end position="1039"/>
    </location>
</feature>
<dbReference type="EMBL" id="JASAOG010000029">
    <property type="protein sequence ID" value="KAK0061568.1"/>
    <property type="molecule type" value="Genomic_DNA"/>
</dbReference>
<feature type="compositionally biased region" description="Basic and acidic residues" evidence="1">
    <location>
        <begin position="1"/>
        <end position="13"/>
    </location>
</feature>
<feature type="region of interest" description="Disordered" evidence="1">
    <location>
        <begin position="1262"/>
        <end position="1344"/>
    </location>
</feature>
<dbReference type="Proteomes" id="UP001233172">
    <property type="component" value="Unassembled WGS sequence"/>
</dbReference>
<feature type="compositionally biased region" description="Polar residues" evidence="1">
    <location>
        <begin position="461"/>
        <end position="478"/>
    </location>
</feature>
<organism evidence="2 3">
    <name type="scientific">Biomphalaria pfeifferi</name>
    <name type="common">Bloodfluke planorb</name>
    <name type="synonym">Freshwater snail</name>
    <dbReference type="NCBI Taxonomy" id="112525"/>
    <lineage>
        <taxon>Eukaryota</taxon>
        <taxon>Metazoa</taxon>
        <taxon>Spiralia</taxon>
        <taxon>Lophotrochozoa</taxon>
        <taxon>Mollusca</taxon>
        <taxon>Gastropoda</taxon>
        <taxon>Heterobranchia</taxon>
        <taxon>Euthyneura</taxon>
        <taxon>Panpulmonata</taxon>
        <taxon>Hygrophila</taxon>
        <taxon>Lymnaeoidea</taxon>
        <taxon>Planorbidae</taxon>
        <taxon>Biomphalaria</taxon>
    </lineage>
</organism>
<evidence type="ECO:0000313" key="3">
    <source>
        <dbReference type="Proteomes" id="UP001233172"/>
    </source>
</evidence>
<gene>
    <name evidence="2" type="ORF">Bpfe_008950</name>
</gene>
<feature type="compositionally biased region" description="Polar residues" evidence="1">
    <location>
        <begin position="1004"/>
        <end position="1020"/>
    </location>
</feature>
<feature type="region of interest" description="Disordered" evidence="1">
    <location>
        <begin position="990"/>
        <end position="1068"/>
    </location>
</feature>
<proteinExistence type="predicted"/>
<feature type="region of interest" description="Disordered" evidence="1">
    <location>
        <begin position="1"/>
        <end position="21"/>
    </location>
</feature>